<keyword evidence="1" id="KW-0645">Protease</keyword>
<keyword evidence="1" id="KW-0378">Hydrolase</keyword>
<feature type="transmembrane region" description="Helical" evidence="3">
    <location>
        <begin position="33"/>
        <end position="52"/>
    </location>
</feature>
<protein>
    <recommendedName>
        <fullName evidence="1">Sporulation sigma-E factor-processing peptidase</fullName>
        <ecNumber evidence="1">3.4.23.-</ecNumber>
    </recommendedName>
    <alternativeName>
        <fullName evidence="1">Membrane-associated aspartic protease</fullName>
    </alternativeName>
    <alternativeName>
        <fullName evidence="1">Stage II sporulation protein GA</fullName>
    </alternativeName>
</protein>
<dbReference type="OrthoDB" id="2690199at2"/>
<keyword evidence="1" id="KW-0749">Sporulation</keyword>
<feature type="transmembrane region" description="Helical" evidence="3">
    <location>
        <begin position="88"/>
        <end position="105"/>
    </location>
</feature>
<feature type="transmembrane region" description="Helical" evidence="3">
    <location>
        <begin position="7"/>
        <end position="27"/>
    </location>
</feature>
<keyword evidence="3" id="KW-0812">Transmembrane</keyword>
<comment type="function">
    <text evidence="1">Probable aspartic protease that is responsible for the proteolytic cleavage of the RNA polymerase sigma E factor (SigE/spoIIGB) to yield the active peptide in the mother cell during sporulation. Responds to a signal from the forespore that is triggered by the extracellular signal protein SpoIIR.</text>
</comment>
<reference evidence="4 5" key="1">
    <citation type="submission" date="2016-11" db="EMBL/GenBank/DDBJ databases">
        <authorList>
            <person name="Jaros S."/>
            <person name="Januszkiewicz K."/>
            <person name="Wedrychowicz H."/>
        </authorList>
    </citation>
    <scope>NUCLEOTIDE SEQUENCE [LARGE SCALE GENOMIC DNA]</scope>
    <source>
        <strain evidence="4 5">DSM 21864</strain>
    </source>
</reference>
<evidence type="ECO:0000256" key="2">
    <source>
        <dbReference type="PIRSR" id="PIRSR018571-1"/>
    </source>
</evidence>
<evidence type="ECO:0000256" key="3">
    <source>
        <dbReference type="SAM" id="Phobius"/>
    </source>
</evidence>
<sequence length="265" mass="30636">MKIFVDVLILENYLVSMFLIIITARILHIKKEYLFIHLSSLIAALYTLTILFPKVKILSAVPFKILMPFIIVFIAFRIKDLLINIKAAFTYLALSFLLAGICFFIEIRNISITSKFVIDSFNYKKFLLGIIIIFLIVERIVSFIKDRGEITSYIYKLEIKHKECITSFYAFLDTGNELREPATNLPVIIVEKSVMDIIAIKNEKSFLIPYKLVDGSRGVINGFIPEEIWLFKKNKKMLIRAVVCFTDEILSIEKDYRALLSRGII</sequence>
<dbReference type="STRING" id="1121298.SAMN05444401_1314"/>
<comment type="subcellular location">
    <subcellularLocation>
        <location evidence="1">Cell membrane</location>
    </subcellularLocation>
</comment>
<dbReference type="GO" id="GO:0030435">
    <property type="term" value="P:sporulation resulting in formation of a cellular spore"/>
    <property type="evidence" value="ECO:0007669"/>
    <property type="project" value="UniProtKB-KW"/>
</dbReference>
<keyword evidence="3" id="KW-1133">Transmembrane helix</keyword>
<organism evidence="4 5">
    <name type="scientific">Clostridium amylolyticum</name>
    <dbReference type="NCBI Taxonomy" id="1121298"/>
    <lineage>
        <taxon>Bacteria</taxon>
        <taxon>Bacillati</taxon>
        <taxon>Bacillota</taxon>
        <taxon>Clostridia</taxon>
        <taxon>Eubacteriales</taxon>
        <taxon>Clostridiaceae</taxon>
        <taxon>Clostridium</taxon>
    </lineage>
</organism>
<keyword evidence="1" id="KW-1003">Cell membrane</keyword>
<dbReference type="AlphaFoldDB" id="A0A1M6D2F7"/>
<feature type="transmembrane region" description="Helical" evidence="3">
    <location>
        <begin position="126"/>
        <end position="144"/>
    </location>
</feature>
<evidence type="ECO:0000256" key="1">
    <source>
        <dbReference type="PIRNR" id="PIRNR018571"/>
    </source>
</evidence>
<comment type="similarity">
    <text evidence="1">Belongs to the peptidase U4 family.</text>
</comment>
<dbReference type="RefSeq" id="WP_073004766.1">
    <property type="nucleotide sequence ID" value="NZ_FQZO01000001.1"/>
</dbReference>
<dbReference type="PIRSF" id="PIRSF018571">
    <property type="entry name" value="SpoIIGA"/>
    <property type="match status" value="1"/>
</dbReference>
<gene>
    <name evidence="4" type="ORF">SAMN05444401_1314</name>
</gene>
<dbReference type="GO" id="GO:0006508">
    <property type="term" value="P:proteolysis"/>
    <property type="evidence" value="ECO:0007669"/>
    <property type="project" value="UniProtKB-KW"/>
</dbReference>
<evidence type="ECO:0000313" key="4">
    <source>
        <dbReference type="EMBL" id="SHI67311.1"/>
    </source>
</evidence>
<dbReference type="GO" id="GO:0030436">
    <property type="term" value="P:asexual sporulation"/>
    <property type="evidence" value="ECO:0007669"/>
    <property type="project" value="InterPro"/>
</dbReference>
<feature type="transmembrane region" description="Helical" evidence="3">
    <location>
        <begin position="57"/>
        <end position="76"/>
    </location>
</feature>
<evidence type="ECO:0000313" key="5">
    <source>
        <dbReference type="Proteomes" id="UP000184080"/>
    </source>
</evidence>
<dbReference type="GO" id="GO:0004190">
    <property type="term" value="F:aspartic-type endopeptidase activity"/>
    <property type="evidence" value="ECO:0007669"/>
    <property type="project" value="UniProtKB-KW"/>
</dbReference>
<dbReference type="GO" id="GO:0005886">
    <property type="term" value="C:plasma membrane"/>
    <property type="evidence" value="ECO:0007669"/>
    <property type="project" value="UniProtKB-SubCell"/>
</dbReference>
<accession>A0A1M6D2F7</accession>
<keyword evidence="5" id="KW-1185">Reference proteome</keyword>
<dbReference type="EMBL" id="FQZO01000001">
    <property type="protein sequence ID" value="SHI67311.1"/>
    <property type="molecule type" value="Genomic_DNA"/>
</dbReference>
<dbReference type="Pfam" id="PF03419">
    <property type="entry name" value="Peptidase_U4"/>
    <property type="match status" value="1"/>
</dbReference>
<keyword evidence="1" id="KW-0064">Aspartyl protease</keyword>
<name>A0A1M6D2F7_9CLOT</name>
<dbReference type="InterPro" id="IPR005081">
    <property type="entry name" value="SpoIIGA"/>
</dbReference>
<keyword evidence="1 3" id="KW-0472">Membrane</keyword>
<dbReference type="EC" id="3.4.23.-" evidence="1"/>
<dbReference type="Proteomes" id="UP000184080">
    <property type="component" value="Unassembled WGS sequence"/>
</dbReference>
<proteinExistence type="inferred from homology"/>
<feature type="active site" evidence="2">
    <location>
        <position position="173"/>
    </location>
</feature>